<dbReference type="PANTHER" id="PTHR11559">
    <property type="entry name" value="CARBOXYLESTERASE"/>
    <property type="match status" value="1"/>
</dbReference>
<dbReference type="InterPro" id="IPR050309">
    <property type="entry name" value="Type-B_Carboxylest/Lipase"/>
</dbReference>
<dbReference type="EMBL" id="JAPCWZ010000002">
    <property type="protein sequence ID" value="KAK8877740.1"/>
    <property type="molecule type" value="Genomic_DNA"/>
</dbReference>
<sequence>MRATCLIGILYLQAYAAAQALPQLKLPWGTWEASVYPDDDKIYLFKDVRFGAKPQRFGAPSAPDWVDNSLQNTTEPTTCLQIRSPLTNSTITGKEMLGIHRETRTEPISLFGSEDCLFHDVYVPRSLFNARGELKQPGNAKEQLPVVVWIYGGGYLVGSKDPLGPINTGRSLIAASRYKTIFIAGNYRLGALGWLAGSYLEGVGQPNAGLYDQALLLEWVRDYAHLVGGNKGQVTAMGESAGAGSILHHLVREEGTHDPLFQKFAALSPGFQWAWDNASGGALDTVYRQFSNWSGCGYEYNIECLRNASDEAITRGTAGIGSLLEESGLFPVGPAVDGKWVNSIPAASFSEGKHWKGIESSIISHCENEGQAFTPDNIDNRTMFDRFIDRAFPGPSLEPQRGAIRAKYDCDAQYRGDYASCLRQVIQDVVFVCNTRHLFEAYPSRSYMMSYGFHNETTAVHGTDLFPLFMNSRAEGAAALEGALGPELAGFYAKLLELDVRKKYQSYFASFARFGNPNSLVLMPKPFWWLAQGGQDKLRRVMRAEFRLLLDDFYTFQDKQNTLDTCSFWTDMANKIHKK</sequence>
<accession>A0ABR2JJ50</accession>
<dbReference type="Pfam" id="PF00135">
    <property type="entry name" value="COesterase"/>
    <property type="match status" value="1"/>
</dbReference>
<feature type="signal peptide" evidence="1">
    <location>
        <begin position="1"/>
        <end position="20"/>
    </location>
</feature>
<reference evidence="3 4" key="1">
    <citation type="journal article" date="2024" name="IMA Fungus">
        <title>Apiospora arundinis, a panoply of carbohydrate-active enzymes and secondary metabolites.</title>
        <authorList>
            <person name="Sorensen T."/>
            <person name="Petersen C."/>
            <person name="Muurmann A.T."/>
            <person name="Christiansen J.V."/>
            <person name="Brundto M.L."/>
            <person name="Overgaard C.K."/>
            <person name="Boysen A.T."/>
            <person name="Wollenberg R.D."/>
            <person name="Larsen T.O."/>
            <person name="Sorensen J.L."/>
            <person name="Nielsen K.L."/>
            <person name="Sondergaard T.E."/>
        </authorList>
    </citation>
    <scope>NUCLEOTIDE SEQUENCE [LARGE SCALE GENOMIC DNA]</scope>
    <source>
        <strain evidence="3 4">AAU 773</strain>
    </source>
</reference>
<dbReference type="Proteomes" id="UP001390339">
    <property type="component" value="Unassembled WGS sequence"/>
</dbReference>
<evidence type="ECO:0000313" key="4">
    <source>
        <dbReference type="Proteomes" id="UP001390339"/>
    </source>
</evidence>
<dbReference type="Gene3D" id="3.40.50.1820">
    <property type="entry name" value="alpha/beta hydrolase"/>
    <property type="match status" value="1"/>
</dbReference>
<proteinExistence type="predicted"/>
<evidence type="ECO:0000256" key="1">
    <source>
        <dbReference type="SAM" id="SignalP"/>
    </source>
</evidence>
<feature type="domain" description="Carboxylesterase type B" evidence="2">
    <location>
        <begin position="37"/>
        <end position="525"/>
    </location>
</feature>
<organism evidence="3 4">
    <name type="scientific">Apiospora arundinis</name>
    <dbReference type="NCBI Taxonomy" id="335852"/>
    <lineage>
        <taxon>Eukaryota</taxon>
        <taxon>Fungi</taxon>
        <taxon>Dikarya</taxon>
        <taxon>Ascomycota</taxon>
        <taxon>Pezizomycotina</taxon>
        <taxon>Sordariomycetes</taxon>
        <taxon>Xylariomycetidae</taxon>
        <taxon>Amphisphaeriales</taxon>
        <taxon>Apiosporaceae</taxon>
        <taxon>Apiospora</taxon>
    </lineage>
</organism>
<dbReference type="InterPro" id="IPR002018">
    <property type="entry name" value="CarbesteraseB"/>
</dbReference>
<evidence type="ECO:0000313" key="3">
    <source>
        <dbReference type="EMBL" id="KAK8877740.1"/>
    </source>
</evidence>
<gene>
    <name evidence="3" type="ORF">PGQ11_002686</name>
</gene>
<feature type="chain" id="PRO_5047168133" evidence="1">
    <location>
        <begin position="21"/>
        <end position="579"/>
    </location>
</feature>
<keyword evidence="1" id="KW-0732">Signal</keyword>
<name>A0ABR2JJ50_9PEZI</name>
<dbReference type="SUPFAM" id="SSF53474">
    <property type="entry name" value="alpha/beta-Hydrolases"/>
    <property type="match status" value="1"/>
</dbReference>
<dbReference type="InterPro" id="IPR029058">
    <property type="entry name" value="AB_hydrolase_fold"/>
</dbReference>
<evidence type="ECO:0000259" key="2">
    <source>
        <dbReference type="Pfam" id="PF00135"/>
    </source>
</evidence>
<protein>
    <submittedName>
        <fullName evidence="3">Secreted lipase</fullName>
    </submittedName>
</protein>
<keyword evidence="4" id="KW-1185">Reference proteome</keyword>
<comment type="caution">
    <text evidence="3">The sequence shown here is derived from an EMBL/GenBank/DDBJ whole genome shotgun (WGS) entry which is preliminary data.</text>
</comment>